<dbReference type="Proteomes" id="UP001500456">
    <property type="component" value="Unassembled WGS sequence"/>
</dbReference>
<organism evidence="1 2">
    <name type="scientific">Streptomyces plumbiresistens</name>
    <dbReference type="NCBI Taxonomy" id="511811"/>
    <lineage>
        <taxon>Bacteria</taxon>
        <taxon>Bacillati</taxon>
        <taxon>Actinomycetota</taxon>
        <taxon>Actinomycetes</taxon>
        <taxon>Kitasatosporales</taxon>
        <taxon>Streptomycetaceae</taxon>
        <taxon>Streptomyces</taxon>
    </lineage>
</organism>
<reference evidence="2" key="1">
    <citation type="journal article" date="2019" name="Int. J. Syst. Evol. Microbiol.">
        <title>The Global Catalogue of Microorganisms (GCM) 10K type strain sequencing project: providing services to taxonomists for standard genome sequencing and annotation.</title>
        <authorList>
            <consortium name="The Broad Institute Genomics Platform"/>
            <consortium name="The Broad Institute Genome Sequencing Center for Infectious Disease"/>
            <person name="Wu L."/>
            <person name="Ma J."/>
        </authorList>
    </citation>
    <scope>NUCLEOTIDE SEQUENCE [LARGE SCALE GENOMIC DNA]</scope>
    <source>
        <strain evidence="2">JCM 16924</strain>
    </source>
</reference>
<proteinExistence type="predicted"/>
<dbReference type="EMBL" id="BAAAZX010000034">
    <property type="protein sequence ID" value="GAA4022918.1"/>
    <property type="molecule type" value="Genomic_DNA"/>
</dbReference>
<name>A0ABP7T974_9ACTN</name>
<comment type="caution">
    <text evidence="1">The sequence shown here is derived from an EMBL/GenBank/DDBJ whole genome shotgun (WGS) entry which is preliminary data.</text>
</comment>
<evidence type="ECO:0000313" key="2">
    <source>
        <dbReference type="Proteomes" id="UP001500456"/>
    </source>
</evidence>
<dbReference type="RefSeq" id="WP_345570071.1">
    <property type="nucleotide sequence ID" value="NZ_BAAAZX010000034.1"/>
</dbReference>
<sequence length="59" mass="6347">MNRPPALRAVIADDHTLLRTGFQLIGLRNGLAAHGGELTTGPTPTGGYRITARIPWRTP</sequence>
<evidence type="ECO:0000313" key="1">
    <source>
        <dbReference type="EMBL" id="GAA4022918.1"/>
    </source>
</evidence>
<protein>
    <submittedName>
        <fullName evidence="1">Uncharacterized protein</fullName>
    </submittedName>
</protein>
<dbReference type="Gene3D" id="3.30.565.10">
    <property type="entry name" value="Histidine kinase-like ATPase, C-terminal domain"/>
    <property type="match status" value="1"/>
</dbReference>
<keyword evidence="2" id="KW-1185">Reference proteome</keyword>
<dbReference type="InterPro" id="IPR036890">
    <property type="entry name" value="HATPase_C_sf"/>
</dbReference>
<gene>
    <name evidence="1" type="ORF">GCM10022232_80000</name>
</gene>
<accession>A0ABP7T974</accession>